<feature type="region of interest" description="Disordered" evidence="1">
    <location>
        <begin position="37"/>
        <end position="145"/>
    </location>
</feature>
<feature type="compositionally biased region" description="Low complexity" evidence="1">
    <location>
        <begin position="48"/>
        <end position="57"/>
    </location>
</feature>
<proteinExistence type="predicted"/>
<dbReference type="Proteomes" id="UP000663671">
    <property type="component" value="Chromosome 2"/>
</dbReference>
<feature type="region of interest" description="Disordered" evidence="1">
    <location>
        <begin position="1"/>
        <end position="25"/>
    </location>
</feature>
<reference evidence="2" key="1">
    <citation type="submission" date="2021-01" db="EMBL/GenBank/DDBJ databases">
        <title>Chromosome-level genome assembly of a human fungal pathogen reveals clustering of transcriptionally co-regulated genes.</title>
        <authorList>
            <person name="Voorhies M."/>
            <person name="Cohen S."/>
            <person name="Shea T.P."/>
            <person name="Petrus S."/>
            <person name="Munoz J.F."/>
            <person name="Poplawski S."/>
            <person name="Goldman W.E."/>
            <person name="Michael T."/>
            <person name="Cuomo C.A."/>
            <person name="Sil A."/>
            <person name="Beyhan S."/>
        </authorList>
    </citation>
    <scope>NUCLEOTIDE SEQUENCE</scope>
    <source>
        <strain evidence="2">WU24</strain>
    </source>
</reference>
<evidence type="ECO:0000256" key="1">
    <source>
        <dbReference type="SAM" id="MobiDB-lite"/>
    </source>
</evidence>
<dbReference type="VEuPathDB" id="FungiDB:I7I51_07403"/>
<accession>A0A8A1LZZ4</accession>
<protein>
    <submittedName>
        <fullName evidence="2">Uncharacterized protein</fullName>
    </submittedName>
</protein>
<dbReference type="EMBL" id="CP069109">
    <property type="protein sequence ID" value="QSS57984.1"/>
    <property type="molecule type" value="Genomic_DNA"/>
</dbReference>
<name>A0A8A1LZZ4_AJECA</name>
<dbReference type="AlphaFoldDB" id="A0A8A1LZZ4"/>
<evidence type="ECO:0000313" key="2">
    <source>
        <dbReference type="EMBL" id="QSS57984.1"/>
    </source>
</evidence>
<organism evidence="2 3">
    <name type="scientific">Ajellomyces capsulatus</name>
    <name type="common">Darling's disease fungus</name>
    <name type="synonym">Histoplasma capsulatum</name>
    <dbReference type="NCBI Taxonomy" id="5037"/>
    <lineage>
        <taxon>Eukaryota</taxon>
        <taxon>Fungi</taxon>
        <taxon>Dikarya</taxon>
        <taxon>Ascomycota</taxon>
        <taxon>Pezizomycotina</taxon>
        <taxon>Eurotiomycetes</taxon>
        <taxon>Eurotiomycetidae</taxon>
        <taxon>Onygenales</taxon>
        <taxon>Ajellomycetaceae</taxon>
        <taxon>Histoplasma</taxon>
    </lineage>
</organism>
<evidence type="ECO:0000313" key="3">
    <source>
        <dbReference type="Proteomes" id="UP000663671"/>
    </source>
</evidence>
<sequence>MNKNEAPNKMQKGEGQVKAWGKDRQRVNSAAAVVVAAAADDDDRREQQQQATGNRQQAVRKCRGGRAMRSQRMTCLGRGNRLSKNGAKPQGMRGVKHNLHKKPNEQTSISSHRAAREKITRPASQYACRLRVRLRNKNSSDDSRR</sequence>
<gene>
    <name evidence="2" type="ORF">I7I51_07403</name>
</gene>